<feature type="transmembrane region" description="Helical" evidence="1">
    <location>
        <begin position="78"/>
        <end position="100"/>
    </location>
</feature>
<dbReference type="AlphaFoldDB" id="A0AA38IP24"/>
<evidence type="ECO:0000256" key="1">
    <source>
        <dbReference type="SAM" id="Phobius"/>
    </source>
</evidence>
<sequence length="158" mass="18576">MYVKLCFQIDLKYPTILIGIFHLLFLLFRIYEIALDLYVLEEVIQFNQLTYIVLINMLQLGIIVSLFVGACRHQHVCLLPWLCFTAPIFCMATAYGTLYVATGDCIQSIINFVFIVFFWSSWYIVFKNYLSLKNTLRYSPFRGYRYSSTLKSINNEIL</sequence>
<feature type="transmembrane region" description="Helical" evidence="1">
    <location>
        <begin position="12"/>
        <end position="31"/>
    </location>
</feature>
<reference evidence="2" key="1">
    <citation type="journal article" date="2023" name="G3 (Bethesda)">
        <title>Whole genome assemblies of Zophobas morio and Tenebrio molitor.</title>
        <authorList>
            <person name="Kaur S."/>
            <person name="Stinson S.A."/>
            <person name="diCenzo G.C."/>
        </authorList>
    </citation>
    <scope>NUCLEOTIDE SEQUENCE</scope>
    <source>
        <strain evidence="2">QUZm001</strain>
    </source>
</reference>
<keyword evidence="1" id="KW-0472">Membrane</keyword>
<keyword evidence="1" id="KW-0812">Transmembrane</keyword>
<proteinExistence type="predicted"/>
<evidence type="ECO:0000313" key="3">
    <source>
        <dbReference type="Proteomes" id="UP001168821"/>
    </source>
</evidence>
<evidence type="ECO:0000313" key="2">
    <source>
        <dbReference type="EMBL" id="KAJ3657701.1"/>
    </source>
</evidence>
<protein>
    <submittedName>
        <fullName evidence="2">Uncharacterized protein</fullName>
    </submittedName>
</protein>
<dbReference type="EMBL" id="JALNTZ010000003">
    <property type="protein sequence ID" value="KAJ3657701.1"/>
    <property type="molecule type" value="Genomic_DNA"/>
</dbReference>
<feature type="transmembrane region" description="Helical" evidence="1">
    <location>
        <begin position="106"/>
        <end position="126"/>
    </location>
</feature>
<keyword evidence="3" id="KW-1185">Reference proteome</keyword>
<comment type="caution">
    <text evidence="2">The sequence shown here is derived from an EMBL/GenBank/DDBJ whole genome shotgun (WGS) entry which is preliminary data.</text>
</comment>
<gene>
    <name evidence="2" type="ORF">Zmor_009486</name>
</gene>
<feature type="transmembrane region" description="Helical" evidence="1">
    <location>
        <begin position="51"/>
        <end position="71"/>
    </location>
</feature>
<organism evidence="2 3">
    <name type="scientific">Zophobas morio</name>
    <dbReference type="NCBI Taxonomy" id="2755281"/>
    <lineage>
        <taxon>Eukaryota</taxon>
        <taxon>Metazoa</taxon>
        <taxon>Ecdysozoa</taxon>
        <taxon>Arthropoda</taxon>
        <taxon>Hexapoda</taxon>
        <taxon>Insecta</taxon>
        <taxon>Pterygota</taxon>
        <taxon>Neoptera</taxon>
        <taxon>Endopterygota</taxon>
        <taxon>Coleoptera</taxon>
        <taxon>Polyphaga</taxon>
        <taxon>Cucujiformia</taxon>
        <taxon>Tenebrionidae</taxon>
        <taxon>Zophobas</taxon>
    </lineage>
</organism>
<dbReference type="Proteomes" id="UP001168821">
    <property type="component" value="Unassembled WGS sequence"/>
</dbReference>
<keyword evidence="1" id="KW-1133">Transmembrane helix</keyword>
<accession>A0AA38IP24</accession>
<name>A0AA38IP24_9CUCU</name>